<dbReference type="Gramene" id="TraesMAC7D03G04340450.1">
    <property type="protein sequence ID" value="TraesMAC7D03G04340450.1.CDS1"/>
    <property type="gene ID" value="TraesMAC7D03G04340450"/>
</dbReference>
<dbReference type="OrthoDB" id="10673780at2759"/>
<evidence type="ECO:0000313" key="2">
    <source>
        <dbReference type="EnsemblPlants" id="TraesCS7D02G217600.1.cds1"/>
    </source>
</evidence>
<dbReference type="EnsemblPlants" id="TraesCS7D02G217600.1">
    <property type="protein sequence ID" value="TraesCS7D02G217600.1.cds1"/>
    <property type="gene ID" value="TraesCS7D02G217600"/>
</dbReference>
<dbReference type="Gramene" id="TraesRN7D0100501500.1">
    <property type="protein sequence ID" value="TraesRN7D0100501500.1"/>
    <property type="gene ID" value="TraesRN7D0100501500"/>
</dbReference>
<dbReference type="Gramene" id="TraesARI7D03G04423480.1">
    <property type="protein sequence ID" value="TraesARI7D03G04423480.1.CDS1"/>
    <property type="gene ID" value="TraesARI7D03G04423480"/>
</dbReference>
<dbReference type="AlphaFoldDB" id="A0A3B6THF2"/>
<dbReference type="Gramene" id="TraesNOR7D03G04397090.1">
    <property type="protein sequence ID" value="TraesNOR7D03G04397090.1.CDS1"/>
    <property type="gene ID" value="TraesNOR7D03G04397090"/>
</dbReference>
<keyword evidence="3" id="KW-1185">Reference proteome</keyword>
<feature type="compositionally biased region" description="Gly residues" evidence="1">
    <location>
        <begin position="408"/>
        <end position="417"/>
    </location>
</feature>
<evidence type="ECO:0000313" key="3">
    <source>
        <dbReference type="Proteomes" id="UP000019116"/>
    </source>
</evidence>
<evidence type="ECO:0000256" key="1">
    <source>
        <dbReference type="SAM" id="MobiDB-lite"/>
    </source>
</evidence>
<proteinExistence type="predicted"/>
<dbReference type="Gramene" id="TraesCS7D02G217600.1">
    <property type="protein sequence ID" value="TraesCS7D02G217600.1.cds1"/>
    <property type="gene ID" value="TraesCS7D02G217600"/>
</dbReference>
<reference evidence="2" key="2">
    <citation type="submission" date="2018-10" db="UniProtKB">
        <authorList>
            <consortium name="EnsemblPlants"/>
        </authorList>
    </citation>
    <scope>IDENTIFICATION</scope>
</reference>
<feature type="region of interest" description="Disordered" evidence="1">
    <location>
        <begin position="262"/>
        <end position="329"/>
    </location>
</feature>
<accession>A0A3B6THF2</accession>
<reference evidence="2" key="1">
    <citation type="submission" date="2018-08" db="EMBL/GenBank/DDBJ databases">
        <authorList>
            <person name="Rossello M."/>
        </authorList>
    </citation>
    <scope>NUCLEOTIDE SEQUENCE [LARGE SCALE GENOMIC DNA]</scope>
    <source>
        <strain evidence="2">cv. Chinese Spring</strain>
    </source>
</reference>
<sequence length="444" mass="47849">MPAHRSLLPLPAPPLLPDAEPAARHHAGVHPLVPEPRPCQNRQSVRRRLRDRVPAAVADEQTDGFLLQNLFLLHPTLGHHAPPLHTLQEPFAEQLAELGLVVSVDDGAFHHPQEPVAARLEPDGELPELVLGYGLPAAEADVHHRPRRLRLEPPHVISLIFRRFTCRKAHRSEWTNRENRWEPGCDGAIPERSYGFWLERVEGIDQEAVCFGELSAVSDELLGEEVLGVVQRLRDGSLGDAVHARDADVADGAAGIRVEVGGEVDAQGEHRGGGGEEDVAGEAEVPGDGYDDGGQRDVRHERRRAGAGEERAEEGRGAAHGLEAEEEGVGAGELGCVERREVEVEAAHGRARAEQGVEVRRLGGRHGGEHGGDRDAAAVAGGGEGHREAAERDEVAHPGAREEHDVGVGQGARGVAGGRHCRRDRGDVFSFCECEERGCSALFG</sequence>
<dbReference type="Gramene" id="TraesLAC7D03G04295000.1">
    <property type="protein sequence ID" value="TraesLAC7D03G04295000.1.CDS1"/>
    <property type="gene ID" value="TraesLAC7D03G04295000"/>
</dbReference>
<dbReference type="Gramene" id="TraesSTA7D03G04341620.1">
    <property type="protein sequence ID" value="TraesSTA7D03G04341620.1.CDS1"/>
    <property type="gene ID" value="TraesSTA7D03G04341620"/>
</dbReference>
<organism evidence="2">
    <name type="scientific">Triticum aestivum</name>
    <name type="common">Wheat</name>
    <dbReference type="NCBI Taxonomy" id="4565"/>
    <lineage>
        <taxon>Eukaryota</taxon>
        <taxon>Viridiplantae</taxon>
        <taxon>Streptophyta</taxon>
        <taxon>Embryophyta</taxon>
        <taxon>Tracheophyta</taxon>
        <taxon>Spermatophyta</taxon>
        <taxon>Magnoliopsida</taxon>
        <taxon>Liliopsida</taxon>
        <taxon>Poales</taxon>
        <taxon>Poaceae</taxon>
        <taxon>BOP clade</taxon>
        <taxon>Pooideae</taxon>
        <taxon>Triticodae</taxon>
        <taxon>Triticeae</taxon>
        <taxon>Triticinae</taxon>
        <taxon>Triticum</taxon>
    </lineage>
</organism>
<name>A0A3B6THF2_WHEAT</name>
<dbReference type="Gramene" id="TraesJUL7D03G04391660.1">
    <property type="protein sequence ID" value="TraesJUL7D03G04391660.1.CDS1"/>
    <property type="gene ID" value="TraesJUL7D03G04391660"/>
</dbReference>
<feature type="region of interest" description="Disordered" evidence="1">
    <location>
        <begin position="1"/>
        <end position="21"/>
    </location>
</feature>
<feature type="region of interest" description="Disordered" evidence="1">
    <location>
        <begin position="364"/>
        <end position="419"/>
    </location>
</feature>
<feature type="compositionally biased region" description="Basic and acidic residues" evidence="1">
    <location>
        <begin position="364"/>
        <end position="376"/>
    </location>
</feature>
<dbReference type="Proteomes" id="UP000019116">
    <property type="component" value="Chromosome 7D"/>
</dbReference>
<dbReference type="Gramene" id="TraesCS7D03G0485200.1">
    <property type="protein sequence ID" value="TraesCS7D03G0485200.1.CDS1"/>
    <property type="gene ID" value="TraesCS7D03G0485200"/>
</dbReference>
<dbReference type="Gramene" id="TraesSYM7D03G04401070.1">
    <property type="protein sequence ID" value="TraesSYM7D03G04401070.1.CDS1"/>
    <property type="gene ID" value="TraesSYM7D03G04401070"/>
</dbReference>
<protein>
    <submittedName>
        <fullName evidence="2">Uncharacterized protein</fullName>
    </submittedName>
</protein>
<feature type="compositionally biased region" description="Basic and acidic residues" evidence="1">
    <location>
        <begin position="384"/>
        <end position="406"/>
    </location>
</feature>
<feature type="region of interest" description="Disordered" evidence="1">
    <location>
        <begin position="28"/>
        <end position="47"/>
    </location>
</feature>
<feature type="compositionally biased region" description="Basic and acidic residues" evidence="1">
    <location>
        <begin position="293"/>
        <end position="317"/>
    </location>
</feature>